<evidence type="ECO:0000256" key="2">
    <source>
        <dbReference type="SAM" id="Phobius"/>
    </source>
</evidence>
<keyword evidence="2" id="KW-0812">Transmembrane</keyword>
<sequence length="252" mass="28020">MCVVAETIHFAYVLPVLALLLMCLAGCVAGCVRTWRPSMGCVRTAAATVLCGLAAPFIIVGVILRLVVQYPSRVVHPLDAGLHFVVGVSVAVLSWTCESNVPVVGVLWLHCAFLLYALVDLLAFKRLEWRRGILWWCFALHCSFMATLIAGRNCVFFEGVGTPDHYNEAVHYTCFFWTLLIAVVVVVMHREDLRNYFRLWQNQHGTFILQRGSGPSAAAQQELTPPLAPRAHDSPQERRQHAPADDADRVPV</sequence>
<feature type="transmembrane region" description="Helical" evidence="2">
    <location>
        <begin position="170"/>
        <end position="188"/>
    </location>
</feature>
<evidence type="ECO:0008006" key="5">
    <source>
        <dbReference type="Google" id="ProtNLM"/>
    </source>
</evidence>
<keyword evidence="2" id="KW-0472">Membrane</keyword>
<feature type="chain" id="PRO_5031102911" description="Transmembrane protein 107" evidence="3">
    <location>
        <begin position="30"/>
        <end position="252"/>
    </location>
</feature>
<feature type="signal peptide" evidence="3">
    <location>
        <begin position="1"/>
        <end position="29"/>
    </location>
</feature>
<evidence type="ECO:0000256" key="1">
    <source>
        <dbReference type="SAM" id="MobiDB-lite"/>
    </source>
</evidence>
<evidence type="ECO:0000256" key="3">
    <source>
        <dbReference type="SAM" id="SignalP"/>
    </source>
</evidence>
<reference evidence="4" key="1">
    <citation type="submission" date="2021-01" db="EMBL/GenBank/DDBJ databases">
        <authorList>
            <person name="Corre E."/>
            <person name="Pelletier E."/>
            <person name="Niang G."/>
            <person name="Scheremetjew M."/>
            <person name="Finn R."/>
            <person name="Kale V."/>
            <person name="Holt S."/>
            <person name="Cochrane G."/>
            <person name="Meng A."/>
            <person name="Brown T."/>
            <person name="Cohen L."/>
        </authorList>
    </citation>
    <scope>NUCLEOTIDE SEQUENCE</scope>
    <source>
        <strain evidence="4">RCC3387</strain>
    </source>
</reference>
<organism evidence="4">
    <name type="scientific">Zooxanthella nutricula</name>
    <dbReference type="NCBI Taxonomy" id="1333877"/>
    <lineage>
        <taxon>Eukaryota</taxon>
        <taxon>Sar</taxon>
        <taxon>Alveolata</taxon>
        <taxon>Dinophyceae</taxon>
        <taxon>Peridiniales</taxon>
        <taxon>Peridiniales incertae sedis</taxon>
        <taxon>Zooxanthella</taxon>
    </lineage>
</organism>
<accession>A0A7S2QIA9</accession>
<feature type="compositionally biased region" description="Basic and acidic residues" evidence="1">
    <location>
        <begin position="230"/>
        <end position="252"/>
    </location>
</feature>
<evidence type="ECO:0000313" key="4">
    <source>
        <dbReference type="EMBL" id="CAD9643422.1"/>
    </source>
</evidence>
<proteinExistence type="predicted"/>
<dbReference type="AlphaFoldDB" id="A0A7S2QIA9"/>
<dbReference type="EMBL" id="HBGW01096522">
    <property type="protein sequence ID" value="CAD9643422.1"/>
    <property type="molecule type" value="Transcribed_RNA"/>
</dbReference>
<feature type="transmembrane region" description="Helical" evidence="2">
    <location>
        <begin position="133"/>
        <end position="150"/>
    </location>
</feature>
<keyword evidence="3" id="KW-0732">Signal</keyword>
<protein>
    <recommendedName>
        <fullName evidence="5">Transmembrane protein 107</fullName>
    </recommendedName>
</protein>
<name>A0A7S2QIA9_9DINO</name>
<feature type="region of interest" description="Disordered" evidence="1">
    <location>
        <begin position="214"/>
        <end position="252"/>
    </location>
</feature>
<feature type="transmembrane region" description="Helical" evidence="2">
    <location>
        <begin position="45"/>
        <end position="68"/>
    </location>
</feature>
<keyword evidence="2" id="KW-1133">Transmembrane helix</keyword>
<feature type="transmembrane region" description="Helical" evidence="2">
    <location>
        <begin position="103"/>
        <end position="124"/>
    </location>
</feature>
<gene>
    <name evidence="4" type="ORF">BRAN1462_LOCUS61244</name>
</gene>